<comment type="caution">
    <text evidence="2">The sequence shown here is derived from an EMBL/GenBank/DDBJ whole genome shotgun (WGS) entry which is preliminary data.</text>
</comment>
<accession>A0ABP9YDT6</accession>
<dbReference type="EMBL" id="BAABUJ010000042">
    <property type="protein sequence ID" value="GAA5805125.1"/>
    <property type="molecule type" value="Genomic_DNA"/>
</dbReference>
<keyword evidence="3" id="KW-1185">Reference proteome</keyword>
<proteinExistence type="predicted"/>
<organism evidence="2 3">
    <name type="scientific">Helicostylum pulchrum</name>
    <dbReference type="NCBI Taxonomy" id="562976"/>
    <lineage>
        <taxon>Eukaryota</taxon>
        <taxon>Fungi</taxon>
        <taxon>Fungi incertae sedis</taxon>
        <taxon>Mucoromycota</taxon>
        <taxon>Mucoromycotina</taxon>
        <taxon>Mucoromycetes</taxon>
        <taxon>Mucorales</taxon>
        <taxon>Mucorineae</taxon>
        <taxon>Mucoraceae</taxon>
        <taxon>Helicostylum</taxon>
    </lineage>
</organism>
<feature type="compositionally biased region" description="Low complexity" evidence="1">
    <location>
        <begin position="101"/>
        <end position="116"/>
    </location>
</feature>
<protein>
    <submittedName>
        <fullName evidence="2">Uncharacterized protein</fullName>
    </submittedName>
</protein>
<evidence type="ECO:0000256" key="1">
    <source>
        <dbReference type="SAM" id="MobiDB-lite"/>
    </source>
</evidence>
<feature type="compositionally biased region" description="Polar residues" evidence="1">
    <location>
        <begin position="117"/>
        <end position="126"/>
    </location>
</feature>
<dbReference type="Proteomes" id="UP001476247">
    <property type="component" value="Unassembled WGS sequence"/>
</dbReference>
<sequence length="223" mass="25630">MVLGNNCNPELNPNVKLYLDGKFDDLAAQINTLGSRSEYLEDKLNGFKKELSDMFENQTQDILKLIKESHKEILETVESKLESPAKDTTKIQASTEIQPYTTETQPTTEIQPTTNIESSPTTNISPSRRRVRRRVRRIISFPSIGPAVINYLSESNEGWDLACQYTSPRNKKVTTAIIDYILKNPTEDILNHLEHSTLDDHQKLDIITNKIRNYFYNLRTKDK</sequence>
<name>A0ABP9YDT6_9FUNG</name>
<feature type="region of interest" description="Disordered" evidence="1">
    <location>
        <begin position="101"/>
        <end position="129"/>
    </location>
</feature>
<gene>
    <name evidence="2" type="ORF">HPULCUR_010638</name>
</gene>
<evidence type="ECO:0000313" key="2">
    <source>
        <dbReference type="EMBL" id="GAA5805125.1"/>
    </source>
</evidence>
<reference evidence="2 3" key="1">
    <citation type="submission" date="2024-04" db="EMBL/GenBank/DDBJ databases">
        <title>genome sequences of Mucor flavus KT1a and Helicostylum pulchrum KT1b strains isolation_sourced from the surface of a dry-aged beef.</title>
        <authorList>
            <person name="Toyotome T."/>
            <person name="Hosono M."/>
            <person name="Torimaru M."/>
            <person name="Fukuda K."/>
            <person name="Mikami N."/>
        </authorList>
    </citation>
    <scope>NUCLEOTIDE SEQUENCE [LARGE SCALE GENOMIC DNA]</scope>
    <source>
        <strain evidence="2 3">KT1b</strain>
    </source>
</reference>
<evidence type="ECO:0000313" key="3">
    <source>
        <dbReference type="Proteomes" id="UP001476247"/>
    </source>
</evidence>